<gene>
    <name evidence="1" type="ORF">SAMN05421812_11811</name>
</gene>
<reference evidence="1 2" key="1">
    <citation type="submission" date="2017-06" db="EMBL/GenBank/DDBJ databases">
        <authorList>
            <person name="Kim H.J."/>
            <person name="Triplett B.A."/>
        </authorList>
    </citation>
    <scope>NUCLEOTIDE SEQUENCE [LARGE SCALE GENOMIC DNA]</scope>
    <source>
        <strain evidence="1 2">CGMCC 4.5593</strain>
    </source>
</reference>
<proteinExistence type="predicted"/>
<dbReference type="EMBL" id="FZPH01000018">
    <property type="protein sequence ID" value="SNT64722.1"/>
    <property type="molecule type" value="Genomic_DNA"/>
</dbReference>
<sequence>MTYPTEDEMNERLRAGVDAAARRRSERHRCRAAFAATRGAGLELRHATKLAHLDRELADLPDPTPPP</sequence>
<organism evidence="1 2">
    <name type="scientific">Asanoa hainanensis</name>
    <dbReference type="NCBI Taxonomy" id="560556"/>
    <lineage>
        <taxon>Bacteria</taxon>
        <taxon>Bacillati</taxon>
        <taxon>Actinomycetota</taxon>
        <taxon>Actinomycetes</taxon>
        <taxon>Micromonosporales</taxon>
        <taxon>Micromonosporaceae</taxon>
        <taxon>Asanoa</taxon>
    </lineage>
</organism>
<accession>A0A239PCM9</accession>
<dbReference type="Proteomes" id="UP000198362">
    <property type="component" value="Unassembled WGS sequence"/>
</dbReference>
<name>A0A239PCM9_9ACTN</name>
<dbReference type="RefSeq" id="WP_144022887.1">
    <property type="nucleotide sequence ID" value="NZ_FZPH01000018.1"/>
</dbReference>
<keyword evidence="2" id="KW-1185">Reference proteome</keyword>
<evidence type="ECO:0000313" key="2">
    <source>
        <dbReference type="Proteomes" id="UP000198362"/>
    </source>
</evidence>
<dbReference type="AlphaFoldDB" id="A0A239PCM9"/>
<evidence type="ECO:0000313" key="1">
    <source>
        <dbReference type="EMBL" id="SNT64722.1"/>
    </source>
</evidence>
<protein>
    <submittedName>
        <fullName evidence="1">Uncharacterized protein</fullName>
    </submittedName>
</protein>